<dbReference type="Gene3D" id="2.60.120.1140">
    <property type="entry name" value="Protein of unknown function DUF192"/>
    <property type="match status" value="1"/>
</dbReference>
<organism evidence="1 2">
    <name type="scientific">Desulfuribacillus alkaliarsenatis</name>
    <dbReference type="NCBI Taxonomy" id="766136"/>
    <lineage>
        <taxon>Bacteria</taxon>
        <taxon>Bacillati</taxon>
        <taxon>Bacillota</taxon>
        <taxon>Desulfuribacillia</taxon>
        <taxon>Desulfuribacillales</taxon>
        <taxon>Desulfuribacillaceae</taxon>
        <taxon>Desulfuribacillus</taxon>
    </lineage>
</organism>
<dbReference type="OrthoDB" id="9813379at2"/>
<dbReference type="Proteomes" id="UP000094296">
    <property type="component" value="Unassembled WGS sequence"/>
</dbReference>
<dbReference type="InterPro" id="IPR003795">
    <property type="entry name" value="DUF192"/>
</dbReference>
<dbReference type="PANTHER" id="PTHR37953">
    <property type="entry name" value="UPF0127 PROTEIN MJ1496"/>
    <property type="match status" value="1"/>
</dbReference>
<proteinExistence type="predicted"/>
<dbReference type="STRING" id="766136.BHF68_08520"/>
<gene>
    <name evidence="1" type="ORF">BHF68_08520</name>
</gene>
<keyword evidence="2" id="KW-1185">Reference proteome</keyword>
<evidence type="ECO:0000313" key="1">
    <source>
        <dbReference type="EMBL" id="OEF96202.1"/>
    </source>
</evidence>
<evidence type="ECO:0008006" key="3">
    <source>
        <dbReference type="Google" id="ProtNLM"/>
    </source>
</evidence>
<reference evidence="1 2" key="1">
    <citation type="submission" date="2016-09" db="EMBL/GenBank/DDBJ databases">
        <title>Draft genome sequence for the type strain of Desulfuribacillus alkaliarsenatis AHT28, an obligately anaerobic, sulfidogenic bacterium isolated from Russian soda lake sediments.</title>
        <authorList>
            <person name="Abin C.A."/>
            <person name="Hollibaugh J.T."/>
        </authorList>
    </citation>
    <scope>NUCLEOTIDE SEQUENCE [LARGE SCALE GENOMIC DNA]</scope>
    <source>
        <strain evidence="1 2">AHT28</strain>
    </source>
</reference>
<evidence type="ECO:0000313" key="2">
    <source>
        <dbReference type="Proteomes" id="UP000094296"/>
    </source>
</evidence>
<dbReference type="AlphaFoldDB" id="A0A1E5G056"/>
<protein>
    <recommendedName>
        <fullName evidence="3">DUF192 domain-containing protein</fullName>
    </recommendedName>
</protein>
<accession>A0A1E5G056</accession>
<dbReference type="RefSeq" id="WP_069643707.1">
    <property type="nucleotide sequence ID" value="NZ_MIJE01000032.1"/>
</dbReference>
<comment type="caution">
    <text evidence="1">The sequence shown here is derived from an EMBL/GenBank/DDBJ whole genome shotgun (WGS) entry which is preliminary data.</text>
</comment>
<dbReference type="Pfam" id="PF02643">
    <property type="entry name" value="DUF192"/>
    <property type="match status" value="1"/>
</dbReference>
<dbReference type="InterPro" id="IPR038695">
    <property type="entry name" value="Saro_0823-like_sf"/>
</dbReference>
<dbReference type="PANTHER" id="PTHR37953:SF1">
    <property type="entry name" value="UPF0127 PROTEIN MJ1496"/>
    <property type="match status" value="1"/>
</dbReference>
<dbReference type="EMBL" id="MIJE01000032">
    <property type="protein sequence ID" value="OEF96202.1"/>
    <property type="molecule type" value="Genomic_DNA"/>
</dbReference>
<name>A0A1E5G056_9FIRM</name>
<sequence>MALVNQTTGVTIADDVQMATSFWSRLKGLMFTARLQEGNALYLSPCRSIHTFFMRYPIDVVYLDEKQQVIAVQHELKPNTIGSIHKHTRDIIELPVGVINKKKVDIGQILKLQTKK</sequence>